<name>C4R1U1_KOMPG</name>
<dbReference type="OrthoDB" id="10265668at2759"/>
<keyword evidence="3" id="KW-0677">Repeat</keyword>
<protein>
    <submittedName>
        <fullName evidence="7">U1 snRNP protein involved in splicing, contains multiple tetriatricopeptide repeats</fullName>
    </submittedName>
</protein>
<reference evidence="7 8" key="1">
    <citation type="journal article" date="2009" name="Nat. Biotechnol.">
        <title>Genome sequence of the recombinant protein production host Pichia pastoris.</title>
        <authorList>
            <person name="De Schutter K."/>
            <person name="Lin Y.C."/>
            <person name="Tiels P."/>
            <person name="Van Hecke A."/>
            <person name="Glinka S."/>
            <person name="Weber-Lehmann J."/>
            <person name="Rouze P."/>
            <person name="Van de Peer Y."/>
            <person name="Callewaert N."/>
        </authorList>
    </citation>
    <scope>NUCLEOTIDE SEQUENCE [LARGE SCALE GENOMIC DNA]</scope>
    <source>
        <strain evidence="8">GS115 / ATCC 20864</strain>
    </source>
</reference>
<comment type="subcellular location">
    <subcellularLocation>
        <location evidence="1">Nucleus</location>
    </subcellularLocation>
</comment>
<evidence type="ECO:0000256" key="5">
    <source>
        <dbReference type="ARBA" id="ARBA00023242"/>
    </source>
</evidence>
<dbReference type="GO" id="GO:0030627">
    <property type="term" value="F:pre-mRNA 5'-splice site binding"/>
    <property type="evidence" value="ECO:0007669"/>
    <property type="project" value="TreeGrafter"/>
</dbReference>
<sequence>MSDAATLELLDNLGKRAQAAETFEGWDQFFEGAEQIIYEQREHNESISESVVLKVEQLCEELLTQYPLIVRYWKRYVAMEYQLRGIEASLKLLRGALHIFSSSSELWCDYLSIIINNKLEASTTIKNLFEQAIDTCGRQFLSHPLWDSYLKWLVSFNGESEAYFKSLLKVVQIPLYEYSKYHKALIDSLQHENSKGKVKVLLGVSSEEELYQTVDHICNRTQEATNKRWPYESLIKQPFFTFEEPSDDELNNWNSYLDFEETHGDKNQVIALYERCLIPCSRLESFWIRYTNWFQRSNENEIDQLMAIFRRGSDLFLPPDRLKFRYMFAEYLSKTSDVNVAAALNIFHTMFKKLPGNSEVVRYYLQLILQHRKGHNFISELQIVLEQVCRRNDNKRAILNSIENQDLLKLLEILNKKTITAVLTLLIKHFWTFGERDHVELPRNIFLSYYQHEFLRSSIPFWDLFFKFECIEKSNTNLTNVVNHVSNSQRVSTVQKSNILGAYRDCTLNNLFAEGPFPNINQRSMSVAMTRLLNAEIIFLELKAGIPRETKDFVESDKRLFQENGHSGIAIEKQPSITNVSNFRKSIFEESSPASLPTFKNVEKAAQPVRFEI</sequence>
<dbReference type="GO" id="GO:0005685">
    <property type="term" value="C:U1 snRNP"/>
    <property type="evidence" value="ECO:0007669"/>
    <property type="project" value="TreeGrafter"/>
</dbReference>
<dbReference type="InterPro" id="IPR059164">
    <property type="entry name" value="HAT_PRP39_C"/>
</dbReference>
<evidence type="ECO:0000256" key="4">
    <source>
        <dbReference type="ARBA" id="ARBA00023187"/>
    </source>
</evidence>
<dbReference type="AlphaFoldDB" id="C4R1U1"/>
<evidence type="ECO:0000256" key="2">
    <source>
        <dbReference type="ARBA" id="ARBA00022664"/>
    </source>
</evidence>
<dbReference type="SMR" id="C4R1U1"/>
<dbReference type="PANTHER" id="PTHR17204:SF5">
    <property type="entry name" value="PRE-MRNA-PROCESSING FACTOR 39"/>
    <property type="match status" value="1"/>
</dbReference>
<dbReference type="Pfam" id="PF23240">
    <property type="entry name" value="HAT_PRP39_N"/>
    <property type="match status" value="1"/>
</dbReference>
<keyword evidence="4" id="KW-0508">mRNA splicing</keyword>
<gene>
    <name evidence="7" type="ordered locus">PAS_chr2-2_0444</name>
</gene>
<dbReference type="HOGENOM" id="CLU_024449_0_0_1"/>
<dbReference type="eggNOG" id="KOG1258">
    <property type="taxonomic scope" value="Eukaryota"/>
</dbReference>
<comment type="similarity">
    <text evidence="6">Belongs to the PRP39 family.</text>
</comment>
<keyword evidence="8" id="KW-1185">Reference proteome</keyword>
<proteinExistence type="inferred from homology"/>
<dbReference type="Gene3D" id="1.25.40.10">
    <property type="entry name" value="Tetratricopeptide repeat domain"/>
    <property type="match status" value="2"/>
</dbReference>
<dbReference type="FunCoup" id="C4R1U1">
    <property type="interactions" value="184"/>
</dbReference>
<dbReference type="Pfam" id="PF23241">
    <property type="entry name" value="HAT_PRP39_C"/>
    <property type="match status" value="1"/>
</dbReference>
<evidence type="ECO:0000313" key="8">
    <source>
        <dbReference type="Proteomes" id="UP000000314"/>
    </source>
</evidence>
<dbReference type="Proteomes" id="UP000000314">
    <property type="component" value="Chromosome 2"/>
</dbReference>
<dbReference type="EMBL" id="FN392320">
    <property type="protein sequence ID" value="CAY69465.1"/>
    <property type="molecule type" value="Genomic_DNA"/>
</dbReference>
<evidence type="ECO:0000256" key="1">
    <source>
        <dbReference type="ARBA" id="ARBA00004123"/>
    </source>
</evidence>
<dbReference type="RefSeq" id="XP_002491745.1">
    <property type="nucleotide sequence ID" value="XM_002491700.1"/>
</dbReference>
<dbReference type="InterPro" id="IPR003107">
    <property type="entry name" value="HAT"/>
</dbReference>
<dbReference type="InterPro" id="IPR011990">
    <property type="entry name" value="TPR-like_helical_dom_sf"/>
</dbReference>
<dbReference type="SUPFAM" id="SSF48452">
    <property type="entry name" value="TPR-like"/>
    <property type="match status" value="1"/>
</dbReference>
<accession>C4R1U1</accession>
<dbReference type="KEGG" id="ppa:PAS_chr2-2_0444"/>
<dbReference type="GO" id="GO:0000243">
    <property type="term" value="C:commitment complex"/>
    <property type="evidence" value="ECO:0007669"/>
    <property type="project" value="TreeGrafter"/>
</dbReference>
<evidence type="ECO:0000313" key="7">
    <source>
        <dbReference type="EMBL" id="CAY69465.1"/>
    </source>
</evidence>
<keyword evidence="2" id="KW-0507">mRNA processing</keyword>
<organism evidence="7 8">
    <name type="scientific">Komagataella phaffii (strain GS115 / ATCC 20864)</name>
    <name type="common">Yeast</name>
    <name type="synonym">Pichia pastoris</name>
    <dbReference type="NCBI Taxonomy" id="644223"/>
    <lineage>
        <taxon>Eukaryota</taxon>
        <taxon>Fungi</taxon>
        <taxon>Dikarya</taxon>
        <taxon>Ascomycota</taxon>
        <taxon>Saccharomycotina</taxon>
        <taxon>Pichiomycetes</taxon>
        <taxon>Pichiales</taxon>
        <taxon>Pichiaceae</taxon>
        <taxon>Komagataella</taxon>
    </lineage>
</organism>
<dbReference type="STRING" id="644223.C4R1U1"/>
<dbReference type="SMART" id="SM00386">
    <property type="entry name" value="HAT"/>
    <property type="match status" value="5"/>
</dbReference>
<dbReference type="InParanoid" id="C4R1U1"/>
<dbReference type="GO" id="GO:0000395">
    <property type="term" value="P:mRNA 5'-splice site recognition"/>
    <property type="evidence" value="ECO:0007669"/>
    <property type="project" value="TreeGrafter"/>
</dbReference>
<dbReference type="PANTHER" id="PTHR17204">
    <property type="entry name" value="PRE-MRNA PROCESSING PROTEIN PRP39-RELATED"/>
    <property type="match status" value="1"/>
</dbReference>
<evidence type="ECO:0000256" key="3">
    <source>
        <dbReference type="ARBA" id="ARBA00022737"/>
    </source>
</evidence>
<dbReference type="GO" id="GO:0071004">
    <property type="term" value="C:U2-type prespliceosome"/>
    <property type="evidence" value="ECO:0007669"/>
    <property type="project" value="TreeGrafter"/>
</dbReference>
<evidence type="ECO:0000256" key="6">
    <source>
        <dbReference type="ARBA" id="ARBA00038019"/>
    </source>
</evidence>
<dbReference type="OMA" id="SLELWCD"/>
<keyword evidence="5" id="KW-0539">Nucleus</keyword>
<dbReference type="GeneID" id="8198446"/>